<gene>
    <name evidence="2" type="ORF">LHA_2712</name>
</gene>
<name>A0A0A8UX80_LEGHA</name>
<dbReference type="HOGENOM" id="CLU_568361_0_0_6"/>
<feature type="signal peptide" evidence="1">
    <location>
        <begin position="1"/>
        <end position="25"/>
    </location>
</feature>
<dbReference type="STRING" id="449.LHA_2712"/>
<keyword evidence="3" id="KW-1185">Reference proteome</keyword>
<protein>
    <submittedName>
        <fullName evidence="2">IcmX protein</fullName>
    </submittedName>
</protein>
<reference evidence="3" key="1">
    <citation type="submission" date="2014-09" db="EMBL/GenBank/DDBJ databases">
        <authorList>
            <person name="Gomez-Valero L."/>
        </authorList>
    </citation>
    <scope>NUCLEOTIDE SEQUENCE [LARGE SCALE GENOMIC DNA]</scope>
    <source>
        <strain evidence="3">ATCC35250</strain>
    </source>
</reference>
<sequence>MKVLSRRVALSSVLFLATSASPGFASVGSVNPLDPITDTMNEISEYLLNLGKYLGYNLKDAPSSQVNEVLLQVTTNALQNVLLPTVKSLYGALPVNMAGLTQNTGQENSLPFFVPTNNTMAVLNNSGNSTFVSSSFDNPSNNVSVSALIDQPGTTSTSNTDSLTFQKDPVSQSIANMLMTPDYSYCLDNASKNWVGCTYPAGVKNENQVMLNVLGGILPGTNDFFKGAFNLPAITQLNSNSLIAPLMYSLENTIQQATPLTAAISPPQDFQLTGPLTAQTSAQQANNFIRYASAMVAPIPLATRSFYDKLYQQYTNSSGTLISRFQAGSALASYLINLRVYAAQTSVGISNLYYILSKRMQQPIVIPGKENVPPTSQALSEYTMATWRLFDPNQNTTQQGNTQWLSGLDNASAATVQKEIAVLLAEINYQLYLNRQQEERILLTNSILLLQNSRTMQLNGFLRASSDSSSGGSNSDSSGN</sequence>
<feature type="chain" id="PRO_5009754383" evidence="1">
    <location>
        <begin position="26"/>
        <end position="480"/>
    </location>
</feature>
<dbReference type="PATRIC" id="fig|449.7.peg.2480"/>
<accession>A0A0A8UX80</accession>
<dbReference type="Proteomes" id="UP000032803">
    <property type="component" value="Chromosome I"/>
</dbReference>
<keyword evidence="1" id="KW-0732">Signal</keyword>
<dbReference type="OrthoDB" id="5634380at2"/>
<dbReference type="KEGG" id="lha:LHA_2712"/>
<proteinExistence type="predicted"/>
<evidence type="ECO:0000313" key="2">
    <source>
        <dbReference type="EMBL" id="CEK11712.1"/>
    </source>
</evidence>
<dbReference type="RefSeq" id="WP_045106848.1">
    <property type="nucleotide sequence ID" value="NZ_LN681225.1"/>
</dbReference>
<dbReference type="AlphaFoldDB" id="A0A0A8UX80"/>
<organism evidence="2 3">
    <name type="scientific">Legionella hackeliae</name>
    <dbReference type="NCBI Taxonomy" id="449"/>
    <lineage>
        <taxon>Bacteria</taxon>
        <taxon>Pseudomonadati</taxon>
        <taxon>Pseudomonadota</taxon>
        <taxon>Gammaproteobacteria</taxon>
        <taxon>Legionellales</taxon>
        <taxon>Legionellaceae</taxon>
        <taxon>Legionella</taxon>
    </lineage>
</organism>
<evidence type="ECO:0000256" key="1">
    <source>
        <dbReference type="SAM" id="SignalP"/>
    </source>
</evidence>
<dbReference type="EMBL" id="LN681225">
    <property type="protein sequence ID" value="CEK11712.1"/>
    <property type="molecule type" value="Genomic_DNA"/>
</dbReference>
<dbReference type="NCBIfam" id="NF038225">
    <property type="entry name" value="IcmX_IVB"/>
    <property type="match status" value="1"/>
</dbReference>
<evidence type="ECO:0000313" key="3">
    <source>
        <dbReference type="Proteomes" id="UP000032803"/>
    </source>
</evidence>